<evidence type="ECO:0000313" key="3">
    <source>
        <dbReference type="Proteomes" id="UP000053424"/>
    </source>
</evidence>
<evidence type="ECO:0000256" key="1">
    <source>
        <dbReference type="SAM" id="MobiDB-lite"/>
    </source>
</evidence>
<organism evidence="2 3">
    <name type="scientific">Hebeloma cylindrosporum</name>
    <dbReference type="NCBI Taxonomy" id="76867"/>
    <lineage>
        <taxon>Eukaryota</taxon>
        <taxon>Fungi</taxon>
        <taxon>Dikarya</taxon>
        <taxon>Basidiomycota</taxon>
        <taxon>Agaricomycotina</taxon>
        <taxon>Agaricomycetes</taxon>
        <taxon>Agaricomycetidae</taxon>
        <taxon>Agaricales</taxon>
        <taxon>Agaricineae</taxon>
        <taxon>Hymenogastraceae</taxon>
        <taxon>Hebeloma</taxon>
    </lineage>
</organism>
<protein>
    <submittedName>
        <fullName evidence="2">Uncharacterized protein</fullName>
    </submittedName>
</protein>
<reference evidence="2 3" key="1">
    <citation type="submission" date="2014-04" db="EMBL/GenBank/DDBJ databases">
        <authorList>
            <consortium name="DOE Joint Genome Institute"/>
            <person name="Kuo A."/>
            <person name="Gay G."/>
            <person name="Dore J."/>
            <person name="Kohler A."/>
            <person name="Nagy L.G."/>
            <person name="Floudas D."/>
            <person name="Copeland A."/>
            <person name="Barry K.W."/>
            <person name="Cichocki N."/>
            <person name="Veneault-Fourrey C."/>
            <person name="LaButti K."/>
            <person name="Lindquist E.A."/>
            <person name="Lipzen A."/>
            <person name="Lundell T."/>
            <person name="Morin E."/>
            <person name="Murat C."/>
            <person name="Sun H."/>
            <person name="Tunlid A."/>
            <person name="Henrissat B."/>
            <person name="Grigoriev I.V."/>
            <person name="Hibbett D.S."/>
            <person name="Martin F."/>
            <person name="Nordberg H.P."/>
            <person name="Cantor M.N."/>
            <person name="Hua S.X."/>
        </authorList>
    </citation>
    <scope>NUCLEOTIDE SEQUENCE [LARGE SCALE GENOMIC DNA]</scope>
    <source>
        <strain evidence="3">h7</strain>
    </source>
</reference>
<evidence type="ECO:0000313" key="2">
    <source>
        <dbReference type="EMBL" id="KIM34965.1"/>
    </source>
</evidence>
<dbReference type="HOGENOM" id="CLU_2158743_0_0_1"/>
<proteinExistence type="predicted"/>
<feature type="region of interest" description="Disordered" evidence="1">
    <location>
        <begin position="13"/>
        <end position="43"/>
    </location>
</feature>
<name>A0A0C3BDT4_HEBCY</name>
<dbReference type="AlphaFoldDB" id="A0A0C3BDT4"/>
<dbReference type="OrthoDB" id="3049860at2759"/>
<keyword evidence="3" id="KW-1185">Reference proteome</keyword>
<reference evidence="3" key="2">
    <citation type="submission" date="2015-01" db="EMBL/GenBank/DDBJ databases">
        <title>Evolutionary Origins and Diversification of the Mycorrhizal Mutualists.</title>
        <authorList>
            <consortium name="DOE Joint Genome Institute"/>
            <consortium name="Mycorrhizal Genomics Consortium"/>
            <person name="Kohler A."/>
            <person name="Kuo A."/>
            <person name="Nagy L.G."/>
            <person name="Floudas D."/>
            <person name="Copeland A."/>
            <person name="Barry K.W."/>
            <person name="Cichocki N."/>
            <person name="Veneault-Fourrey C."/>
            <person name="LaButti K."/>
            <person name="Lindquist E.A."/>
            <person name="Lipzen A."/>
            <person name="Lundell T."/>
            <person name="Morin E."/>
            <person name="Murat C."/>
            <person name="Riley R."/>
            <person name="Ohm R."/>
            <person name="Sun H."/>
            <person name="Tunlid A."/>
            <person name="Henrissat B."/>
            <person name="Grigoriev I.V."/>
            <person name="Hibbett D.S."/>
            <person name="Martin F."/>
        </authorList>
    </citation>
    <scope>NUCLEOTIDE SEQUENCE [LARGE SCALE GENOMIC DNA]</scope>
    <source>
        <strain evidence="3">h7</strain>
    </source>
</reference>
<dbReference type="EMBL" id="KN831838">
    <property type="protein sequence ID" value="KIM34965.1"/>
    <property type="molecule type" value="Genomic_DNA"/>
</dbReference>
<accession>A0A0C3BDT4</accession>
<sequence length="111" mass="12423">MLRHKSGVMFGPDGLFRHLPQSEDKVYPNPFEEGEDPGGPPEVVIADPTEPVPIPIEEFRDKINPRGGYFQGIAQEVHDFESKDDRMSKVEPETCCEGLITIRWQQGGSAN</sequence>
<dbReference type="Proteomes" id="UP000053424">
    <property type="component" value="Unassembled WGS sequence"/>
</dbReference>
<gene>
    <name evidence="2" type="ORF">M413DRAFT_32867</name>
</gene>